<dbReference type="PANTHER" id="PTHR32444:SF128">
    <property type="entry name" value="CURCULIN-LIKE (MANNOSE-BINDING) LECTIN FAMILY PROTEIN"/>
    <property type="match status" value="1"/>
</dbReference>
<dbReference type="Proteomes" id="UP000290289">
    <property type="component" value="Chromosome 15"/>
</dbReference>
<evidence type="ECO:0000313" key="6">
    <source>
        <dbReference type="EMBL" id="RXH74553.1"/>
    </source>
</evidence>
<proteinExistence type="predicted"/>
<comment type="caution">
    <text evidence="6">The sequence shown here is derived from an EMBL/GenBank/DDBJ whole genome shotgun (WGS) entry which is preliminary data.</text>
</comment>
<keyword evidence="3" id="KW-0325">Glycoprotein</keyword>
<keyword evidence="4" id="KW-0472">Membrane</keyword>
<keyword evidence="4" id="KW-0812">Transmembrane</keyword>
<reference evidence="6 7" key="1">
    <citation type="submission" date="2018-10" db="EMBL/GenBank/DDBJ databases">
        <title>A high-quality apple genome assembly.</title>
        <authorList>
            <person name="Hu J."/>
        </authorList>
    </citation>
    <scope>NUCLEOTIDE SEQUENCE [LARGE SCALE GENOMIC DNA]</scope>
    <source>
        <strain evidence="7">cv. HFTH1</strain>
        <tissue evidence="6">Young leaf</tissue>
    </source>
</reference>
<evidence type="ECO:0000259" key="5">
    <source>
        <dbReference type="PROSITE" id="PS50927"/>
    </source>
</evidence>
<keyword evidence="2" id="KW-1015">Disulfide bond</keyword>
<dbReference type="Pfam" id="PF01453">
    <property type="entry name" value="B_lectin"/>
    <property type="match status" value="1"/>
</dbReference>
<sequence length="706" mass="78534">MRCNIVLILSIFSCMCCVQSVFFLLSCTNPSYLVLLKQGQQLVDRNQDRLASENGSFFKLSFLSPGTSSASAIPAIVTWGTKLPISHPDAVWVANSKTPLSDSSGVFTSDSDAKLKIVYGGGQIPVLDTNPTGVLADGQQIAVKRFARNSGQGLEEFINEITLIAELQHSNLVQILGCCIQGEEKILLYEFLTNTSFDGLPFRDRIIHRDFKASNILLDEIMNRLTFQGLCIISFMNALQLFSQYAMKGIFFYKSDVYSFGVLLLEIVSGKKKLTPKQNLNDCKLKICGNKAMAAQGSRRLLFFSCFFLQYLLSCYAEVVVYTLKQGDQLRDQDTDHLVSPHGYFKLGFFSPGASSDLGATSNRFLGIWYSKLPNHPDAVWVANPATPVVDSSGVFMLDSDGKMKIKHGGGEIILWDHNQTVSGNVTGYMMDSGNFKLREVASDGTPGKILWESFDYPSNTLLPGMKLGWDFRTGRNRTVSSWFSGQVPTPGAFRLGVDPNRTNRLIIWRRDVVYWTSGIWESGSFQMAPELTSRADLFEFSFVSNAEEKYFTYSVKDNSTLSRWELNTWGQLLQSILASDGTTWETKASGPCTFNPDYPDAVCIKQTTSECRNGSELFLPIRGYLIDAQLTYNDSNPNSDLSDCHAICWRDCTCIGYGPLQLNGSGCLYMREGAHFVKNNYFGVNYLVTKANNSRGMYALITGLA</sequence>
<dbReference type="Gene3D" id="1.10.510.10">
    <property type="entry name" value="Transferase(Phosphotransferase) domain 1"/>
    <property type="match status" value="1"/>
</dbReference>
<evidence type="ECO:0000256" key="2">
    <source>
        <dbReference type="ARBA" id="ARBA00023157"/>
    </source>
</evidence>
<evidence type="ECO:0000256" key="1">
    <source>
        <dbReference type="ARBA" id="ARBA00022729"/>
    </source>
</evidence>
<dbReference type="SMART" id="SM00108">
    <property type="entry name" value="B_lectin"/>
    <property type="match status" value="1"/>
</dbReference>
<dbReference type="InterPro" id="IPR001480">
    <property type="entry name" value="Bulb-type_lectin_dom"/>
</dbReference>
<dbReference type="InterPro" id="IPR000858">
    <property type="entry name" value="S_locus_glycoprot_dom"/>
</dbReference>
<keyword evidence="7" id="KW-1185">Reference proteome</keyword>
<dbReference type="SUPFAM" id="SSF51110">
    <property type="entry name" value="alpha-D-mannose-specific plant lectins"/>
    <property type="match status" value="1"/>
</dbReference>
<dbReference type="PROSITE" id="PS51257">
    <property type="entry name" value="PROKAR_LIPOPROTEIN"/>
    <property type="match status" value="1"/>
</dbReference>
<dbReference type="Gene3D" id="3.30.200.20">
    <property type="entry name" value="Phosphorylase Kinase, domain 1"/>
    <property type="match status" value="1"/>
</dbReference>
<dbReference type="GO" id="GO:0004672">
    <property type="term" value="F:protein kinase activity"/>
    <property type="evidence" value="ECO:0007669"/>
    <property type="project" value="InterPro"/>
</dbReference>
<dbReference type="PROSITE" id="PS00108">
    <property type="entry name" value="PROTEIN_KINASE_ST"/>
    <property type="match status" value="1"/>
</dbReference>
<dbReference type="EMBL" id="RDQH01000341">
    <property type="protein sequence ID" value="RXH74553.1"/>
    <property type="molecule type" value="Genomic_DNA"/>
</dbReference>
<dbReference type="GO" id="GO:0048544">
    <property type="term" value="P:recognition of pollen"/>
    <property type="evidence" value="ECO:0007669"/>
    <property type="project" value="InterPro"/>
</dbReference>
<dbReference type="InterPro" id="IPR008271">
    <property type="entry name" value="Ser/Thr_kinase_AS"/>
</dbReference>
<keyword evidence="1" id="KW-0732">Signal</keyword>
<dbReference type="SUPFAM" id="SSF56112">
    <property type="entry name" value="Protein kinase-like (PK-like)"/>
    <property type="match status" value="1"/>
</dbReference>
<organism evidence="6 7">
    <name type="scientific">Malus domestica</name>
    <name type="common">Apple</name>
    <name type="synonym">Pyrus malus</name>
    <dbReference type="NCBI Taxonomy" id="3750"/>
    <lineage>
        <taxon>Eukaryota</taxon>
        <taxon>Viridiplantae</taxon>
        <taxon>Streptophyta</taxon>
        <taxon>Embryophyta</taxon>
        <taxon>Tracheophyta</taxon>
        <taxon>Spermatophyta</taxon>
        <taxon>Magnoliopsida</taxon>
        <taxon>eudicotyledons</taxon>
        <taxon>Gunneridae</taxon>
        <taxon>Pentapetalae</taxon>
        <taxon>rosids</taxon>
        <taxon>fabids</taxon>
        <taxon>Rosales</taxon>
        <taxon>Rosaceae</taxon>
        <taxon>Amygdaloideae</taxon>
        <taxon>Maleae</taxon>
        <taxon>Malus</taxon>
    </lineage>
</organism>
<gene>
    <name evidence="6" type="ORF">DVH24_029274</name>
</gene>
<feature type="domain" description="Bulb-type lectin" evidence="5">
    <location>
        <begin position="321"/>
        <end position="451"/>
    </location>
</feature>
<feature type="transmembrane region" description="Helical" evidence="4">
    <location>
        <begin position="6"/>
        <end position="27"/>
    </location>
</feature>
<evidence type="ECO:0000256" key="4">
    <source>
        <dbReference type="SAM" id="Phobius"/>
    </source>
</evidence>
<dbReference type="Gene3D" id="2.90.10.10">
    <property type="entry name" value="Bulb-type lectin domain"/>
    <property type="match status" value="1"/>
</dbReference>
<dbReference type="InterPro" id="IPR001245">
    <property type="entry name" value="Ser-Thr/Tyr_kinase_cat_dom"/>
</dbReference>
<dbReference type="PANTHER" id="PTHR32444">
    <property type="entry name" value="BULB-TYPE LECTIN DOMAIN-CONTAINING PROTEIN"/>
    <property type="match status" value="1"/>
</dbReference>
<dbReference type="InterPro" id="IPR036426">
    <property type="entry name" value="Bulb-type_lectin_dom_sf"/>
</dbReference>
<dbReference type="Pfam" id="PF07714">
    <property type="entry name" value="PK_Tyr_Ser-Thr"/>
    <property type="match status" value="1"/>
</dbReference>
<evidence type="ECO:0000256" key="3">
    <source>
        <dbReference type="ARBA" id="ARBA00023180"/>
    </source>
</evidence>
<dbReference type="InterPro" id="IPR011009">
    <property type="entry name" value="Kinase-like_dom_sf"/>
</dbReference>
<dbReference type="AlphaFoldDB" id="A0A498I068"/>
<dbReference type="Pfam" id="PF00954">
    <property type="entry name" value="S_locus_glycop"/>
    <property type="match status" value="1"/>
</dbReference>
<name>A0A498I068_MALDO</name>
<dbReference type="PROSITE" id="PS50927">
    <property type="entry name" value="BULB_LECTIN"/>
    <property type="match status" value="1"/>
</dbReference>
<accession>A0A498I068</accession>
<protein>
    <recommendedName>
        <fullName evidence="5">Bulb-type lectin domain-containing protein</fullName>
    </recommendedName>
</protein>
<dbReference type="CDD" id="cd00028">
    <property type="entry name" value="B_lectin"/>
    <property type="match status" value="1"/>
</dbReference>
<keyword evidence="4" id="KW-1133">Transmembrane helix</keyword>
<evidence type="ECO:0000313" key="7">
    <source>
        <dbReference type="Proteomes" id="UP000290289"/>
    </source>
</evidence>